<dbReference type="GO" id="GO:0004222">
    <property type="term" value="F:metalloendopeptidase activity"/>
    <property type="evidence" value="ECO:0007669"/>
    <property type="project" value="InterPro"/>
</dbReference>
<keyword evidence="11" id="KW-1185">Reference proteome</keyword>
<gene>
    <name evidence="9 10" type="primary">ybeY</name>
    <name evidence="10" type="ORF">CVS47_01519</name>
</gene>
<dbReference type="GO" id="GO:0006364">
    <property type="term" value="P:rRNA processing"/>
    <property type="evidence" value="ECO:0007669"/>
    <property type="project" value="UniProtKB-UniRule"/>
</dbReference>
<dbReference type="Gene3D" id="3.40.390.30">
    <property type="entry name" value="Metalloproteases ('zincins'), catalytic domain"/>
    <property type="match status" value="1"/>
</dbReference>
<keyword evidence="5 9" id="KW-0479">Metal-binding</keyword>
<sequence length="156" mass="17340">MTIEINNESAIAIDETVLLRLVEHDLAELHVSPDADVAIVLVDEGAMEALHVQWMDEPGPTDVLSFPMDELRPGTEEMPTPAGLLGDIVLCPQVAETQAAAAQHSMMDELIMLTTHGLLHLLGFDHAEPDDEKEMFALQRDLIIGFQHSERRRRRA</sequence>
<dbReference type="EC" id="3.1.-.-" evidence="9"/>
<dbReference type="KEGG" id="mlv:CVS47_01519"/>
<evidence type="ECO:0000256" key="2">
    <source>
        <dbReference type="ARBA" id="ARBA00022517"/>
    </source>
</evidence>
<evidence type="ECO:0000313" key="11">
    <source>
        <dbReference type="Proteomes" id="UP000276888"/>
    </source>
</evidence>
<proteinExistence type="inferred from homology"/>
<dbReference type="SUPFAM" id="SSF55486">
    <property type="entry name" value="Metalloproteases ('zincins'), catalytic domain"/>
    <property type="match status" value="1"/>
</dbReference>
<dbReference type="EMBL" id="CP031423">
    <property type="protein sequence ID" value="AZS36899.1"/>
    <property type="molecule type" value="Genomic_DNA"/>
</dbReference>
<dbReference type="RefSeq" id="WP_127095531.1">
    <property type="nucleotide sequence ID" value="NZ_CP031423.1"/>
</dbReference>
<dbReference type="GO" id="GO:0005737">
    <property type="term" value="C:cytoplasm"/>
    <property type="evidence" value="ECO:0007669"/>
    <property type="project" value="UniProtKB-SubCell"/>
</dbReference>
<organism evidence="10 11">
    <name type="scientific">Microbacterium lemovicicum</name>
    <dbReference type="NCBI Taxonomy" id="1072463"/>
    <lineage>
        <taxon>Bacteria</taxon>
        <taxon>Bacillati</taxon>
        <taxon>Actinomycetota</taxon>
        <taxon>Actinomycetes</taxon>
        <taxon>Micrococcales</taxon>
        <taxon>Microbacteriaceae</taxon>
        <taxon>Microbacterium</taxon>
    </lineage>
</organism>
<dbReference type="PANTHER" id="PTHR46986:SF1">
    <property type="entry name" value="ENDORIBONUCLEASE YBEY, CHLOROPLASTIC"/>
    <property type="match status" value="1"/>
</dbReference>
<keyword evidence="8 9" id="KW-0862">Zinc</keyword>
<comment type="similarity">
    <text evidence="1 9">Belongs to the endoribonuclease YbeY family.</text>
</comment>
<dbReference type="GO" id="GO:0004521">
    <property type="term" value="F:RNA endonuclease activity"/>
    <property type="evidence" value="ECO:0007669"/>
    <property type="project" value="UniProtKB-UniRule"/>
</dbReference>
<evidence type="ECO:0000256" key="8">
    <source>
        <dbReference type="ARBA" id="ARBA00022833"/>
    </source>
</evidence>
<keyword evidence="9" id="KW-0963">Cytoplasm</keyword>
<comment type="function">
    <text evidence="9">Single strand-specific metallo-endoribonuclease involved in late-stage 70S ribosome quality control and in maturation of the 3' terminus of the 16S rRNA.</text>
</comment>
<dbReference type="PANTHER" id="PTHR46986">
    <property type="entry name" value="ENDORIBONUCLEASE YBEY, CHLOROPLASTIC"/>
    <property type="match status" value="1"/>
</dbReference>
<accession>A0A3S9WA29</accession>
<keyword evidence="3 9" id="KW-0698">rRNA processing</keyword>
<dbReference type="InterPro" id="IPR023091">
    <property type="entry name" value="MetalPrtase_cat_dom_sf_prd"/>
</dbReference>
<feature type="binding site" evidence="9">
    <location>
        <position position="116"/>
    </location>
    <ligand>
        <name>Zn(2+)</name>
        <dbReference type="ChEBI" id="CHEBI:29105"/>
        <note>catalytic</note>
    </ligand>
</feature>
<keyword evidence="6 9" id="KW-0255">Endonuclease</keyword>
<evidence type="ECO:0000256" key="3">
    <source>
        <dbReference type="ARBA" id="ARBA00022552"/>
    </source>
</evidence>
<evidence type="ECO:0000256" key="1">
    <source>
        <dbReference type="ARBA" id="ARBA00010875"/>
    </source>
</evidence>
<dbReference type="NCBIfam" id="TIGR00043">
    <property type="entry name" value="rRNA maturation RNase YbeY"/>
    <property type="match status" value="1"/>
</dbReference>
<feature type="binding site" evidence="9">
    <location>
        <position position="120"/>
    </location>
    <ligand>
        <name>Zn(2+)</name>
        <dbReference type="ChEBI" id="CHEBI:29105"/>
        <note>catalytic</note>
    </ligand>
</feature>
<evidence type="ECO:0000256" key="6">
    <source>
        <dbReference type="ARBA" id="ARBA00022759"/>
    </source>
</evidence>
<protein>
    <recommendedName>
        <fullName evidence="9">Endoribonuclease YbeY</fullName>
        <ecNumber evidence="9">3.1.-.-</ecNumber>
    </recommendedName>
</protein>
<evidence type="ECO:0000256" key="4">
    <source>
        <dbReference type="ARBA" id="ARBA00022722"/>
    </source>
</evidence>
<evidence type="ECO:0000256" key="7">
    <source>
        <dbReference type="ARBA" id="ARBA00022801"/>
    </source>
</evidence>
<evidence type="ECO:0000256" key="9">
    <source>
        <dbReference type="HAMAP-Rule" id="MF_00009"/>
    </source>
</evidence>
<keyword evidence="7 9" id="KW-0378">Hydrolase</keyword>
<comment type="subcellular location">
    <subcellularLocation>
        <location evidence="9">Cytoplasm</location>
    </subcellularLocation>
</comment>
<evidence type="ECO:0000313" key="10">
    <source>
        <dbReference type="EMBL" id="AZS36899.1"/>
    </source>
</evidence>
<name>A0A3S9WA29_9MICO</name>
<feature type="binding site" evidence="9">
    <location>
        <position position="126"/>
    </location>
    <ligand>
        <name>Zn(2+)</name>
        <dbReference type="ChEBI" id="CHEBI:29105"/>
        <note>catalytic</note>
    </ligand>
</feature>
<dbReference type="AlphaFoldDB" id="A0A3S9WA29"/>
<dbReference type="GO" id="GO:0008270">
    <property type="term" value="F:zinc ion binding"/>
    <property type="evidence" value="ECO:0007669"/>
    <property type="project" value="UniProtKB-UniRule"/>
</dbReference>
<reference evidence="10 11" key="1">
    <citation type="submission" date="2018-08" db="EMBL/GenBank/DDBJ databases">
        <title>Microbacterium lemovicicum sp. nov., a bacterium isolated from a natural uranium-rich soil.</title>
        <authorList>
            <person name="ORTET P."/>
        </authorList>
    </citation>
    <scope>NUCLEOTIDE SEQUENCE [LARGE SCALE GENOMIC DNA]</scope>
    <source>
        <strain evidence="10 11">Viu22</strain>
    </source>
</reference>
<dbReference type="PROSITE" id="PS01306">
    <property type="entry name" value="UPF0054"/>
    <property type="match status" value="1"/>
</dbReference>
<dbReference type="Proteomes" id="UP000276888">
    <property type="component" value="Chromosome"/>
</dbReference>
<keyword evidence="4 9" id="KW-0540">Nuclease</keyword>
<dbReference type="HAMAP" id="MF_00009">
    <property type="entry name" value="Endoribonucl_YbeY"/>
    <property type="match status" value="1"/>
</dbReference>
<dbReference type="InterPro" id="IPR020549">
    <property type="entry name" value="YbeY_CS"/>
</dbReference>
<dbReference type="InterPro" id="IPR002036">
    <property type="entry name" value="YbeY"/>
</dbReference>
<comment type="cofactor">
    <cofactor evidence="9">
        <name>Zn(2+)</name>
        <dbReference type="ChEBI" id="CHEBI:29105"/>
    </cofactor>
    <text evidence="9">Binds 1 zinc ion.</text>
</comment>
<dbReference type="Pfam" id="PF02130">
    <property type="entry name" value="YbeY"/>
    <property type="match status" value="1"/>
</dbReference>
<evidence type="ECO:0000256" key="5">
    <source>
        <dbReference type="ARBA" id="ARBA00022723"/>
    </source>
</evidence>
<dbReference type="OrthoDB" id="9807740at2"/>
<keyword evidence="2 9" id="KW-0690">Ribosome biogenesis</keyword>